<evidence type="ECO:0000256" key="8">
    <source>
        <dbReference type="ARBA" id="ARBA00022777"/>
    </source>
</evidence>
<protein>
    <recommendedName>
        <fullName evidence="14">HPr kinase/phosphorylase</fullName>
        <shortName evidence="14">HPrK/P</shortName>
        <ecNumber evidence="14">2.7.11.-</ecNumber>
        <ecNumber evidence="14">2.7.4.-</ecNumber>
    </recommendedName>
    <alternativeName>
        <fullName evidence="14">HPr(Ser) kinase/phosphorylase</fullName>
    </alternativeName>
</protein>
<dbReference type="Pfam" id="PF07475">
    <property type="entry name" value="Hpr_kinase_C"/>
    <property type="match status" value="1"/>
</dbReference>
<dbReference type="Pfam" id="PF02603">
    <property type="entry name" value="Hpr_kinase_N"/>
    <property type="match status" value="1"/>
</dbReference>
<dbReference type="Gene3D" id="3.40.1390.20">
    <property type="entry name" value="HprK N-terminal domain-like"/>
    <property type="match status" value="1"/>
</dbReference>
<keyword evidence="10 14" id="KW-0460">Magnesium</keyword>
<accession>A0A9D1LF28</accession>
<comment type="subunit">
    <text evidence="14">Homohexamer.</text>
</comment>
<feature type="domain" description="HPr(Ser) kinase/phosphorylase N-terminal" evidence="15">
    <location>
        <begin position="17"/>
        <end position="140"/>
    </location>
</feature>
<evidence type="ECO:0000313" key="17">
    <source>
        <dbReference type="EMBL" id="HIU36461.1"/>
    </source>
</evidence>
<dbReference type="Gene3D" id="3.40.50.300">
    <property type="entry name" value="P-loop containing nucleotide triphosphate hydrolases"/>
    <property type="match status" value="1"/>
</dbReference>
<feature type="binding site" evidence="14">
    <location>
        <position position="215"/>
    </location>
    <ligand>
        <name>Mg(2+)</name>
        <dbReference type="ChEBI" id="CHEBI:18420"/>
    </ligand>
</feature>
<feature type="domain" description="HPr kinase/phosphorylase C-terminal" evidence="16">
    <location>
        <begin position="143"/>
        <end position="310"/>
    </location>
</feature>
<feature type="active site" description="Proton acceptor; for phosphorylation activity. Proton donor; for dephosphorylation activity" evidence="14">
    <location>
        <position position="190"/>
    </location>
</feature>
<keyword evidence="7 14" id="KW-0547">Nucleotide-binding</keyword>
<evidence type="ECO:0000256" key="12">
    <source>
        <dbReference type="ARBA" id="ARBA00023277"/>
    </source>
</evidence>
<dbReference type="PANTHER" id="PTHR30305:SF1">
    <property type="entry name" value="HPR KINASE_PHOSPHORYLASE"/>
    <property type="match status" value="1"/>
</dbReference>
<evidence type="ECO:0000313" key="18">
    <source>
        <dbReference type="Proteomes" id="UP000824071"/>
    </source>
</evidence>
<comment type="similarity">
    <text evidence="3 14">Belongs to the HPrK/P family.</text>
</comment>
<evidence type="ECO:0000259" key="16">
    <source>
        <dbReference type="Pfam" id="PF07475"/>
    </source>
</evidence>
<reference evidence="17" key="1">
    <citation type="submission" date="2020-10" db="EMBL/GenBank/DDBJ databases">
        <authorList>
            <person name="Gilroy R."/>
        </authorList>
    </citation>
    <scope>NUCLEOTIDE SEQUENCE</scope>
    <source>
        <strain evidence="17">ChiGjej1B1-19959</strain>
    </source>
</reference>
<dbReference type="GO" id="GO:0004712">
    <property type="term" value="F:protein serine/threonine/tyrosine kinase activity"/>
    <property type="evidence" value="ECO:0007669"/>
    <property type="project" value="UniProtKB-UniRule"/>
</dbReference>
<dbReference type="HAMAP" id="MF_01249">
    <property type="entry name" value="HPr_kinase"/>
    <property type="match status" value="1"/>
</dbReference>
<dbReference type="FunFam" id="3.40.50.300:FF:000174">
    <property type="entry name" value="HPr kinase/phosphorylase"/>
    <property type="match status" value="1"/>
</dbReference>
<dbReference type="GO" id="GO:0006109">
    <property type="term" value="P:regulation of carbohydrate metabolic process"/>
    <property type="evidence" value="ECO:0007669"/>
    <property type="project" value="UniProtKB-UniRule"/>
</dbReference>
<evidence type="ECO:0000256" key="2">
    <source>
        <dbReference type="ARBA" id="ARBA00001946"/>
    </source>
</evidence>
<feature type="active site" evidence="14">
    <location>
        <position position="172"/>
    </location>
</feature>
<evidence type="ECO:0000256" key="3">
    <source>
        <dbReference type="ARBA" id="ARBA00006883"/>
    </source>
</evidence>
<proteinExistence type="inferred from homology"/>
<evidence type="ECO:0000256" key="10">
    <source>
        <dbReference type="ARBA" id="ARBA00022842"/>
    </source>
</evidence>
<evidence type="ECO:0000256" key="1">
    <source>
        <dbReference type="ARBA" id="ARBA00001120"/>
    </source>
</evidence>
<dbReference type="AlphaFoldDB" id="A0A9D1LF28"/>
<feature type="region of interest" description="Important for the catalytic mechanism of both phosphorylation and dephosphorylation" evidence="14">
    <location>
        <begin position="214"/>
        <end position="223"/>
    </location>
</feature>
<gene>
    <name evidence="14 17" type="primary">hprK</name>
    <name evidence="17" type="ORF">IAC53_07655</name>
</gene>
<sequence length="328" mass="36115">MEIGKGSVAVATNYSVALERILREFSFETLFLPAEASELYVTSQDVNRPGLLLAGRDDYFDPARIQILGLSEMEFLKTKTQHEQAQALERLTSRKPAGILITRDLACPEDLLSLCKTYGVPLLRTGESTSSCMSALIYFLGTELAERVTRHGVLVEVYGEGVLIIGDSGVGKSETAIELIKRGHRLIADDAVEIRRVSAKALVGSAPDNIRHFIEVRGIGIINARRIFGMGAVKLTEKIDLVVQLEPWDPEKVYDRMGLDDVHTSIMGVQVPVAVVPVKPGRNLAVIIEVAAMNNRQKKMGYNAARELLQHLGIEEEAGSYAEQTEVW</sequence>
<dbReference type="Proteomes" id="UP000824071">
    <property type="component" value="Unassembled WGS sequence"/>
</dbReference>
<evidence type="ECO:0000256" key="13">
    <source>
        <dbReference type="ARBA" id="ARBA00047657"/>
    </source>
</evidence>
<feature type="binding site" evidence="14">
    <location>
        <position position="173"/>
    </location>
    <ligand>
        <name>Mg(2+)</name>
        <dbReference type="ChEBI" id="CHEBI:18420"/>
    </ligand>
</feature>
<feature type="active site" evidence="14">
    <location>
        <position position="151"/>
    </location>
</feature>
<dbReference type="InterPro" id="IPR011126">
    <property type="entry name" value="Hpr_kin/Pase_Hpr_N"/>
</dbReference>
<dbReference type="InterPro" id="IPR003755">
    <property type="entry name" value="HPr(Ser)_kin/Pase"/>
</dbReference>
<keyword evidence="8 14" id="KW-0418">Kinase</keyword>
<comment type="catalytic activity">
    <reaction evidence="1 14">
        <text>[HPr protein]-L-serine + ATP = [HPr protein]-O-phospho-L-serine + ADP + H(+)</text>
        <dbReference type="Rhea" id="RHEA:46600"/>
        <dbReference type="Rhea" id="RHEA-COMP:11602"/>
        <dbReference type="Rhea" id="RHEA-COMP:11603"/>
        <dbReference type="ChEBI" id="CHEBI:15378"/>
        <dbReference type="ChEBI" id="CHEBI:29999"/>
        <dbReference type="ChEBI" id="CHEBI:30616"/>
        <dbReference type="ChEBI" id="CHEBI:83421"/>
        <dbReference type="ChEBI" id="CHEBI:456216"/>
    </reaction>
</comment>
<dbReference type="GO" id="GO:0005524">
    <property type="term" value="F:ATP binding"/>
    <property type="evidence" value="ECO:0007669"/>
    <property type="project" value="UniProtKB-UniRule"/>
</dbReference>
<comment type="catalytic activity">
    <reaction evidence="13 14">
        <text>[HPr protein]-O-phospho-L-serine + phosphate + H(+) = [HPr protein]-L-serine + diphosphate</text>
        <dbReference type="Rhea" id="RHEA:46604"/>
        <dbReference type="Rhea" id="RHEA-COMP:11602"/>
        <dbReference type="Rhea" id="RHEA-COMP:11603"/>
        <dbReference type="ChEBI" id="CHEBI:15378"/>
        <dbReference type="ChEBI" id="CHEBI:29999"/>
        <dbReference type="ChEBI" id="CHEBI:33019"/>
        <dbReference type="ChEBI" id="CHEBI:43474"/>
        <dbReference type="ChEBI" id="CHEBI:83421"/>
    </reaction>
</comment>
<keyword evidence="11 14" id="KW-0511">Multifunctional enzyme</keyword>
<evidence type="ECO:0000256" key="5">
    <source>
        <dbReference type="ARBA" id="ARBA00022679"/>
    </source>
</evidence>
<evidence type="ECO:0000256" key="14">
    <source>
        <dbReference type="HAMAP-Rule" id="MF_01249"/>
    </source>
</evidence>
<dbReference type="EC" id="2.7.4.-" evidence="14"/>
<keyword evidence="9 14" id="KW-0067">ATP-binding</keyword>
<dbReference type="CDD" id="cd01918">
    <property type="entry name" value="HprK_C"/>
    <property type="match status" value="1"/>
</dbReference>
<feature type="binding site" evidence="14">
    <location>
        <begin position="166"/>
        <end position="173"/>
    </location>
    <ligand>
        <name>ATP</name>
        <dbReference type="ChEBI" id="CHEBI:30616"/>
    </ligand>
</feature>
<keyword evidence="12 14" id="KW-0119">Carbohydrate metabolism</keyword>
<evidence type="ECO:0000256" key="11">
    <source>
        <dbReference type="ARBA" id="ARBA00023268"/>
    </source>
</evidence>
<name>A0A9D1LF28_9FIRM</name>
<dbReference type="InterPro" id="IPR028979">
    <property type="entry name" value="Ser_kin/Pase_Hpr-like_N_sf"/>
</dbReference>
<evidence type="ECO:0000256" key="4">
    <source>
        <dbReference type="ARBA" id="ARBA00022527"/>
    </source>
</evidence>
<keyword evidence="5 14" id="KW-0808">Transferase</keyword>
<feature type="region of interest" description="Important for the catalytic mechanism of dephosphorylation" evidence="14">
    <location>
        <begin position="277"/>
        <end position="282"/>
    </location>
</feature>
<dbReference type="SUPFAM" id="SSF75138">
    <property type="entry name" value="HprK N-terminal domain-like"/>
    <property type="match status" value="1"/>
</dbReference>
<keyword evidence="6 14" id="KW-0479">Metal-binding</keyword>
<evidence type="ECO:0000256" key="6">
    <source>
        <dbReference type="ARBA" id="ARBA00022723"/>
    </source>
</evidence>
<dbReference type="GO" id="GO:0000155">
    <property type="term" value="F:phosphorelay sensor kinase activity"/>
    <property type="evidence" value="ECO:0007669"/>
    <property type="project" value="InterPro"/>
</dbReference>
<dbReference type="GO" id="GO:0004674">
    <property type="term" value="F:protein serine/threonine kinase activity"/>
    <property type="evidence" value="ECO:0007669"/>
    <property type="project" value="UniProtKB-KW"/>
</dbReference>
<organism evidence="17 18">
    <name type="scientific">Candidatus Fimenecus excrementigallinarum</name>
    <dbReference type="NCBI Taxonomy" id="2840816"/>
    <lineage>
        <taxon>Bacteria</taxon>
        <taxon>Bacillati</taxon>
        <taxon>Bacillota</taxon>
        <taxon>Clostridia</taxon>
        <taxon>Candidatus Fimenecus</taxon>
    </lineage>
</organism>
<comment type="cofactor">
    <cofactor evidence="2 14">
        <name>Mg(2+)</name>
        <dbReference type="ChEBI" id="CHEBI:18420"/>
    </cofactor>
</comment>
<feature type="active site" evidence="14">
    <location>
        <position position="256"/>
    </location>
</feature>
<dbReference type="GO" id="GO:0000287">
    <property type="term" value="F:magnesium ion binding"/>
    <property type="evidence" value="ECO:0007669"/>
    <property type="project" value="UniProtKB-UniRule"/>
</dbReference>
<dbReference type="PANTHER" id="PTHR30305">
    <property type="entry name" value="PROTEIN YJDM-RELATED"/>
    <property type="match status" value="1"/>
</dbReference>
<keyword evidence="4 14" id="KW-0723">Serine/threonine-protein kinase</keyword>
<evidence type="ECO:0000256" key="9">
    <source>
        <dbReference type="ARBA" id="ARBA00022840"/>
    </source>
</evidence>
<dbReference type="NCBIfam" id="TIGR00679">
    <property type="entry name" value="hpr-ser"/>
    <property type="match status" value="1"/>
</dbReference>
<evidence type="ECO:0000256" key="7">
    <source>
        <dbReference type="ARBA" id="ARBA00022741"/>
    </source>
</evidence>
<comment type="function">
    <text evidence="14">Catalyzes the ATP- as well as the pyrophosphate-dependent phosphorylation of a specific serine residue in HPr, a phosphocarrier protein of the phosphoenolpyruvate-dependent sugar phosphotransferase system (PTS). HprK/P also catalyzes the pyrophosphate-producing, inorganic phosphate-dependent dephosphorylation (phosphorolysis) of seryl-phosphorylated HPr (P-Ser-HPr). The two antagonistic activities of HprK/P are regulated by several intracellular metabolites, which change their concentration in response to the absence or presence of rapidly metabolisable carbon sources (glucose, fructose, etc.) in the growth medium. Therefore, by controlling the phosphorylation state of HPr, HPrK/P is a sensor enzyme that plays a major role in the regulation of carbon metabolism and sugar transport: it mediates carbon catabolite repression (CCR), and regulates PTS-catalyzed carbohydrate uptake and inducer exclusion.</text>
</comment>
<dbReference type="EMBL" id="DVMW01000043">
    <property type="protein sequence ID" value="HIU36461.1"/>
    <property type="molecule type" value="Genomic_DNA"/>
</dbReference>
<comment type="domain">
    <text evidence="14">The Walker A ATP-binding motif also binds Pi and PPi.</text>
</comment>
<evidence type="ECO:0000259" key="15">
    <source>
        <dbReference type="Pfam" id="PF02603"/>
    </source>
</evidence>
<comment type="miscellaneous">
    <text evidence="14">Both phosphorylation and phosphorolysis are carried out by the same active site and suggest a common mechanism for both reactions.</text>
</comment>
<reference evidence="17" key="2">
    <citation type="journal article" date="2021" name="PeerJ">
        <title>Extensive microbial diversity within the chicken gut microbiome revealed by metagenomics and culture.</title>
        <authorList>
            <person name="Gilroy R."/>
            <person name="Ravi A."/>
            <person name="Getino M."/>
            <person name="Pursley I."/>
            <person name="Horton D.L."/>
            <person name="Alikhan N.F."/>
            <person name="Baker D."/>
            <person name="Gharbi K."/>
            <person name="Hall N."/>
            <person name="Watson M."/>
            <person name="Adriaenssens E.M."/>
            <person name="Foster-Nyarko E."/>
            <person name="Jarju S."/>
            <person name="Secka A."/>
            <person name="Antonio M."/>
            <person name="Oren A."/>
            <person name="Chaudhuri R.R."/>
            <person name="La Ragione R."/>
            <person name="Hildebrand F."/>
            <person name="Pallen M.J."/>
        </authorList>
    </citation>
    <scope>NUCLEOTIDE SEQUENCE</scope>
    <source>
        <strain evidence="17">ChiGjej1B1-19959</strain>
    </source>
</reference>
<dbReference type="EC" id="2.7.11.-" evidence="14"/>
<dbReference type="SUPFAM" id="SSF53795">
    <property type="entry name" value="PEP carboxykinase-like"/>
    <property type="match status" value="1"/>
</dbReference>
<dbReference type="InterPro" id="IPR011104">
    <property type="entry name" value="Hpr_kin/Pase_C"/>
</dbReference>
<comment type="caution">
    <text evidence="17">The sequence shown here is derived from an EMBL/GenBank/DDBJ whole genome shotgun (WGS) entry which is preliminary data.</text>
</comment>
<dbReference type="InterPro" id="IPR027417">
    <property type="entry name" value="P-loop_NTPase"/>
</dbReference>